<feature type="domain" description="RNA polymerase sigma factor 70 region 4 type 2" evidence="7">
    <location>
        <begin position="122"/>
        <end position="166"/>
    </location>
</feature>
<evidence type="ECO:0000313" key="8">
    <source>
        <dbReference type="EMBL" id="SDH36656.1"/>
    </source>
</evidence>
<dbReference type="SUPFAM" id="SSF88946">
    <property type="entry name" value="Sigma2 domain of RNA polymerase sigma factors"/>
    <property type="match status" value="1"/>
</dbReference>
<comment type="similarity">
    <text evidence="1">Belongs to the sigma-70 factor family. ECF subfamily.</text>
</comment>
<dbReference type="InterPro" id="IPR039425">
    <property type="entry name" value="RNA_pol_sigma-70-like"/>
</dbReference>
<dbReference type="InterPro" id="IPR036388">
    <property type="entry name" value="WH-like_DNA-bd_sf"/>
</dbReference>
<dbReference type="NCBIfam" id="TIGR02937">
    <property type="entry name" value="sigma70-ECF"/>
    <property type="match status" value="1"/>
</dbReference>
<dbReference type="Pfam" id="PF04542">
    <property type="entry name" value="Sigma70_r2"/>
    <property type="match status" value="1"/>
</dbReference>
<dbReference type="InterPro" id="IPR013324">
    <property type="entry name" value="RNA_pol_sigma_r3/r4-like"/>
</dbReference>
<reference evidence="9" key="1">
    <citation type="submission" date="2016-10" db="EMBL/GenBank/DDBJ databases">
        <authorList>
            <person name="Varghese N."/>
            <person name="Submissions S."/>
        </authorList>
    </citation>
    <scope>NUCLEOTIDE SEQUENCE [LARGE SCALE GENOMIC DNA]</scope>
    <source>
        <strain evidence="9">DSM 527</strain>
    </source>
</reference>
<dbReference type="Gene3D" id="1.10.1740.10">
    <property type="match status" value="1"/>
</dbReference>
<dbReference type="PANTHER" id="PTHR43133">
    <property type="entry name" value="RNA POLYMERASE ECF-TYPE SIGMA FACTO"/>
    <property type="match status" value="1"/>
</dbReference>
<sequence length="196" mass="22692">MINAADFHDETGLLTGLSAGDQAAFKALYDKYHHALYRKTFQLLQSSSETEDIIQETFITLWEKRKEIDIARPLGPWLFTVTFNRAVNHLKKQLREKSKVAAATLQPVIDNDFLIVEKQWKLLETAISQLSPQKRRVFQLCKMEGRTYEETSQLMGISRYTVKEYLGEVMSTLREYISKHVSHDTTLLLLLLTQIL</sequence>
<feature type="domain" description="RNA polymerase sigma-70 region 2" evidence="6">
    <location>
        <begin position="28"/>
        <end position="95"/>
    </location>
</feature>
<keyword evidence="4" id="KW-0238">DNA-binding</keyword>
<evidence type="ECO:0000256" key="4">
    <source>
        <dbReference type="ARBA" id="ARBA00023125"/>
    </source>
</evidence>
<dbReference type="SUPFAM" id="SSF88659">
    <property type="entry name" value="Sigma3 and sigma4 domains of RNA polymerase sigma factors"/>
    <property type="match status" value="1"/>
</dbReference>
<evidence type="ECO:0000256" key="3">
    <source>
        <dbReference type="ARBA" id="ARBA00023082"/>
    </source>
</evidence>
<dbReference type="EMBL" id="FNBN01000011">
    <property type="protein sequence ID" value="SDH36656.1"/>
    <property type="molecule type" value="Genomic_DNA"/>
</dbReference>
<name>A0A1G8BTN0_CHIFI</name>
<evidence type="ECO:0000259" key="7">
    <source>
        <dbReference type="Pfam" id="PF08281"/>
    </source>
</evidence>
<dbReference type="InterPro" id="IPR014284">
    <property type="entry name" value="RNA_pol_sigma-70_dom"/>
</dbReference>
<keyword evidence="3" id="KW-0731">Sigma factor</keyword>
<evidence type="ECO:0000313" key="9">
    <source>
        <dbReference type="Proteomes" id="UP000199045"/>
    </source>
</evidence>
<organism evidence="8 9">
    <name type="scientific">Chitinophaga filiformis</name>
    <name type="common">Myxococcus filiformis</name>
    <name type="synonym">Flexibacter filiformis</name>
    <dbReference type="NCBI Taxonomy" id="104663"/>
    <lineage>
        <taxon>Bacteria</taxon>
        <taxon>Pseudomonadati</taxon>
        <taxon>Bacteroidota</taxon>
        <taxon>Chitinophagia</taxon>
        <taxon>Chitinophagales</taxon>
        <taxon>Chitinophagaceae</taxon>
        <taxon>Chitinophaga</taxon>
    </lineage>
</organism>
<evidence type="ECO:0000256" key="1">
    <source>
        <dbReference type="ARBA" id="ARBA00010641"/>
    </source>
</evidence>
<dbReference type="RefSeq" id="WP_176842487.1">
    <property type="nucleotide sequence ID" value="NZ_FNBN01000011.1"/>
</dbReference>
<protein>
    <submittedName>
        <fullName evidence="8">RNA polymerase sigma-70 factor, ECF subfamily</fullName>
    </submittedName>
</protein>
<dbReference type="GO" id="GO:0003677">
    <property type="term" value="F:DNA binding"/>
    <property type="evidence" value="ECO:0007669"/>
    <property type="project" value="UniProtKB-KW"/>
</dbReference>
<dbReference type="STRING" id="104663.SAMN04488121_111158"/>
<dbReference type="PANTHER" id="PTHR43133:SF8">
    <property type="entry name" value="RNA POLYMERASE SIGMA FACTOR HI_1459-RELATED"/>
    <property type="match status" value="1"/>
</dbReference>
<dbReference type="Pfam" id="PF08281">
    <property type="entry name" value="Sigma70_r4_2"/>
    <property type="match status" value="1"/>
</dbReference>
<accession>A0A1G8BTN0</accession>
<dbReference type="GO" id="GO:0016987">
    <property type="term" value="F:sigma factor activity"/>
    <property type="evidence" value="ECO:0007669"/>
    <property type="project" value="UniProtKB-KW"/>
</dbReference>
<dbReference type="Gene3D" id="1.10.10.10">
    <property type="entry name" value="Winged helix-like DNA-binding domain superfamily/Winged helix DNA-binding domain"/>
    <property type="match status" value="1"/>
</dbReference>
<keyword evidence="5" id="KW-0804">Transcription</keyword>
<evidence type="ECO:0000256" key="5">
    <source>
        <dbReference type="ARBA" id="ARBA00023163"/>
    </source>
</evidence>
<dbReference type="InterPro" id="IPR007627">
    <property type="entry name" value="RNA_pol_sigma70_r2"/>
</dbReference>
<dbReference type="AlphaFoldDB" id="A0A1G8BTN0"/>
<evidence type="ECO:0000259" key="6">
    <source>
        <dbReference type="Pfam" id="PF04542"/>
    </source>
</evidence>
<keyword evidence="2" id="KW-0805">Transcription regulation</keyword>
<dbReference type="GO" id="GO:0006352">
    <property type="term" value="P:DNA-templated transcription initiation"/>
    <property type="evidence" value="ECO:0007669"/>
    <property type="project" value="InterPro"/>
</dbReference>
<gene>
    <name evidence="8" type="ORF">SAMN04488121_111158</name>
</gene>
<dbReference type="Proteomes" id="UP000199045">
    <property type="component" value="Unassembled WGS sequence"/>
</dbReference>
<dbReference type="InterPro" id="IPR013249">
    <property type="entry name" value="RNA_pol_sigma70_r4_t2"/>
</dbReference>
<evidence type="ECO:0000256" key="2">
    <source>
        <dbReference type="ARBA" id="ARBA00023015"/>
    </source>
</evidence>
<dbReference type="InterPro" id="IPR013325">
    <property type="entry name" value="RNA_pol_sigma_r2"/>
</dbReference>
<proteinExistence type="inferred from homology"/>